<dbReference type="Proteomes" id="UP000201838">
    <property type="component" value="Unassembled WGS sequence"/>
</dbReference>
<protein>
    <recommendedName>
        <fullName evidence="4">DUF3306 domain-containing protein</fullName>
    </recommendedName>
</protein>
<accession>A0A238IZX7</accession>
<gene>
    <name evidence="2" type="ORF">BOA8489_01711</name>
</gene>
<feature type="region of interest" description="Disordered" evidence="1">
    <location>
        <begin position="135"/>
        <end position="169"/>
    </location>
</feature>
<proteinExistence type="predicted"/>
<dbReference type="InterPro" id="IPR021735">
    <property type="entry name" value="DUF3306"/>
</dbReference>
<dbReference type="OrthoDB" id="8100830at2"/>
<sequence length="200" mass="22922">MSGEQNFWSRRKAGVLAEAEAEKAAIEAQSLADEHAVLEEKSDEEILTELNLPEPESLKMGDDFSVFMTRAVPDRLRRRALRVLWRSNPTLANVDMLVDYGEDFTDAALVVENMQTAYQVGKGMLKHIQEMARQAEELENPSEIEPEVEDDDLQELEERELQPEPEEISEEKVLVAESYEPEELIAPSPRRMKFRVEEMS</sequence>
<organism evidence="2 3">
    <name type="scientific">Boseongicola aestuarii</name>
    <dbReference type="NCBI Taxonomy" id="1470561"/>
    <lineage>
        <taxon>Bacteria</taxon>
        <taxon>Pseudomonadati</taxon>
        <taxon>Pseudomonadota</taxon>
        <taxon>Alphaproteobacteria</taxon>
        <taxon>Rhodobacterales</taxon>
        <taxon>Paracoccaceae</taxon>
        <taxon>Boseongicola</taxon>
    </lineage>
</organism>
<evidence type="ECO:0008006" key="4">
    <source>
        <dbReference type="Google" id="ProtNLM"/>
    </source>
</evidence>
<dbReference type="Pfam" id="PF11748">
    <property type="entry name" value="DUF3306"/>
    <property type="match status" value="1"/>
</dbReference>
<evidence type="ECO:0000313" key="3">
    <source>
        <dbReference type="Proteomes" id="UP000201838"/>
    </source>
</evidence>
<feature type="compositionally biased region" description="Acidic residues" evidence="1">
    <location>
        <begin position="137"/>
        <end position="169"/>
    </location>
</feature>
<evidence type="ECO:0000313" key="2">
    <source>
        <dbReference type="EMBL" id="SMX23601.1"/>
    </source>
</evidence>
<name>A0A238IZX7_9RHOB</name>
<dbReference type="EMBL" id="FXXQ01000004">
    <property type="protein sequence ID" value="SMX23601.1"/>
    <property type="molecule type" value="Genomic_DNA"/>
</dbReference>
<dbReference type="RefSeq" id="WP_093973563.1">
    <property type="nucleotide sequence ID" value="NZ_FXXQ01000004.1"/>
</dbReference>
<dbReference type="AlphaFoldDB" id="A0A238IZX7"/>
<reference evidence="2 3" key="1">
    <citation type="submission" date="2017-05" db="EMBL/GenBank/DDBJ databases">
        <authorList>
            <person name="Song R."/>
            <person name="Chenine A.L."/>
            <person name="Ruprecht R.M."/>
        </authorList>
    </citation>
    <scope>NUCLEOTIDE SEQUENCE [LARGE SCALE GENOMIC DNA]</scope>
    <source>
        <strain evidence="2 3">CECT 8489</strain>
    </source>
</reference>
<keyword evidence="3" id="KW-1185">Reference proteome</keyword>
<evidence type="ECO:0000256" key="1">
    <source>
        <dbReference type="SAM" id="MobiDB-lite"/>
    </source>
</evidence>